<gene>
    <name evidence="1" type="ORF">D8827_01655</name>
</gene>
<evidence type="ECO:0000313" key="2">
    <source>
        <dbReference type="Proteomes" id="UP000267137"/>
    </source>
</evidence>
<proteinExistence type="predicted"/>
<name>A0AAE8KCC2_STRIT</name>
<dbReference type="Proteomes" id="UP000267137">
    <property type="component" value="Unassembled WGS sequence"/>
</dbReference>
<comment type="caution">
    <text evidence="1">The sequence shown here is derived from an EMBL/GenBank/DDBJ whole genome shotgun (WGS) entry which is preliminary data.</text>
</comment>
<reference evidence="1 2" key="1">
    <citation type="submission" date="2018-11" db="EMBL/GenBank/DDBJ databases">
        <title>Species Designations Belie Phenotypic and Genotypic Heterogeneity in Oral Streptococci.</title>
        <authorList>
            <person name="Velsko I."/>
        </authorList>
    </citation>
    <scope>NUCLEOTIDE SEQUENCE [LARGE SCALE GENOMIC DNA]</scope>
    <source>
        <strain evidence="1 2">KLC02</strain>
    </source>
</reference>
<protein>
    <submittedName>
        <fullName evidence="1">Uncharacterized protein</fullName>
    </submittedName>
</protein>
<accession>A0AAE8KCC2</accession>
<dbReference type="AlphaFoldDB" id="A0AAE8KCC2"/>
<evidence type="ECO:0000313" key="1">
    <source>
        <dbReference type="EMBL" id="RSJ24477.1"/>
    </source>
</evidence>
<sequence length="62" mass="7445">MVNVFFYDQVNDYINKIPSNYDSINIKELDFIRYLVTLGSFYNQSISSKGIDFYYRLIKKDD</sequence>
<dbReference type="EMBL" id="RJOO01000001">
    <property type="protein sequence ID" value="RSJ24477.1"/>
    <property type="molecule type" value="Genomic_DNA"/>
</dbReference>
<organism evidence="1 2">
    <name type="scientific">Streptococcus intermedius</name>
    <dbReference type="NCBI Taxonomy" id="1338"/>
    <lineage>
        <taxon>Bacteria</taxon>
        <taxon>Bacillati</taxon>
        <taxon>Bacillota</taxon>
        <taxon>Bacilli</taxon>
        <taxon>Lactobacillales</taxon>
        <taxon>Streptococcaceae</taxon>
        <taxon>Streptococcus</taxon>
        <taxon>Streptococcus anginosus group</taxon>
    </lineage>
</organism>